<dbReference type="SUPFAM" id="SSF53850">
    <property type="entry name" value="Periplasmic binding protein-like II"/>
    <property type="match status" value="1"/>
</dbReference>
<dbReference type="PIRSF" id="PIRSF002741">
    <property type="entry name" value="MppA"/>
    <property type="match status" value="1"/>
</dbReference>
<feature type="region of interest" description="Disordered" evidence="1">
    <location>
        <begin position="26"/>
        <end position="70"/>
    </location>
</feature>
<dbReference type="GO" id="GO:0042597">
    <property type="term" value="C:periplasmic space"/>
    <property type="evidence" value="ECO:0007669"/>
    <property type="project" value="UniProtKB-ARBA"/>
</dbReference>
<dbReference type="GO" id="GO:0015833">
    <property type="term" value="P:peptide transport"/>
    <property type="evidence" value="ECO:0007669"/>
    <property type="project" value="TreeGrafter"/>
</dbReference>
<feature type="domain" description="Solute-binding protein family 5" evidence="3">
    <location>
        <begin position="94"/>
        <end position="470"/>
    </location>
</feature>
<evidence type="ECO:0000313" key="5">
    <source>
        <dbReference type="Proteomes" id="UP000276232"/>
    </source>
</evidence>
<dbReference type="RefSeq" id="WP_123379617.1">
    <property type="nucleotide sequence ID" value="NZ_RJKN01000003.1"/>
</dbReference>
<dbReference type="EMBL" id="RJKN01000003">
    <property type="protein sequence ID" value="ROP43969.1"/>
    <property type="molecule type" value="Genomic_DNA"/>
</dbReference>
<feature type="signal peptide" evidence="2">
    <location>
        <begin position="1"/>
        <end position="25"/>
    </location>
</feature>
<dbReference type="PROSITE" id="PS51257">
    <property type="entry name" value="PROKAR_LIPOPROTEIN"/>
    <property type="match status" value="1"/>
</dbReference>
<keyword evidence="5" id="KW-1185">Reference proteome</keyword>
<reference evidence="4 5" key="1">
    <citation type="journal article" date="2015" name="Stand. Genomic Sci.">
        <title>Genomic Encyclopedia of Bacterial and Archaeal Type Strains, Phase III: the genomes of soil and plant-associated and newly described type strains.</title>
        <authorList>
            <person name="Whitman W.B."/>
            <person name="Woyke T."/>
            <person name="Klenk H.P."/>
            <person name="Zhou Y."/>
            <person name="Lilburn T.G."/>
            <person name="Beck B.J."/>
            <person name="De Vos P."/>
            <person name="Vandamme P."/>
            <person name="Eisen J.A."/>
            <person name="Garrity G."/>
            <person name="Hugenholtz P."/>
            <person name="Kyrpides N.C."/>
        </authorList>
    </citation>
    <scope>NUCLEOTIDE SEQUENCE [LARGE SCALE GENOMIC DNA]</scope>
    <source>
        <strain evidence="4 5">CECT 7306</strain>
    </source>
</reference>
<evidence type="ECO:0000256" key="1">
    <source>
        <dbReference type="SAM" id="MobiDB-lite"/>
    </source>
</evidence>
<dbReference type="OrthoDB" id="9046151at2"/>
<evidence type="ECO:0000256" key="2">
    <source>
        <dbReference type="SAM" id="SignalP"/>
    </source>
</evidence>
<dbReference type="FunCoup" id="A0A3N1HND9">
    <property type="interactions" value="72"/>
</dbReference>
<accession>A0A3N1HND9</accession>
<evidence type="ECO:0000259" key="3">
    <source>
        <dbReference type="Pfam" id="PF00496"/>
    </source>
</evidence>
<proteinExistence type="predicted"/>
<dbReference type="CDD" id="cd00995">
    <property type="entry name" value="PBP2_NikA_DppA_OppA_like"/>
    <property type="match status" value="1"/>
</dbReference>
<dbReference type="Proteomes" id="UP000276232">
    <property type="component" value="Unassembled WGS sequence"/>
</dbReference>
<protein>
    <submittedName>
        <fullName evidence="4">Oligopeptide transport system substrate-binding protein</fullName>
    </submittedName>
</protein>
<evidence type="ECO:0000313" key="4">
    <source>
        <dbReference type="EMBL" id="ROP43969.1"/>
    </source>
</evidence>
<sequence>MRVPTRTTRALAVATAGIFALSACGGGSSDEGSGGGGGDGAAGNPDGTWSMYIGEPENPLVPGNTSETEGGQVVDSLWTGLVEYSDTGEVEYTGVAESIESDDNITWTVTLNDGWTFHDGSAVTASSFVDAWNYTALSTNAQGGSYFFANIEGYDALQAETDADGNVVAEPTATEMSGLTVVDDTTFTVKLTEPFSIFPTTVGYTAFYPLSETFLADPEAGASAAPIGNGPFQASDPFQQGVGITTTRYDDYAGEPAKSGGVEFRVYTDINTAYSDVQAGNLDVVAPIPPDAIATAQDEFGDRFDEAESSSFTYMGFPTYDERYSDPLVRQAFSQAIDRDAIVDAIFQGTRTAADAAVAPVVDGYREGACTYCELDVEAANAKLDEAGFDRSQPVELWFNSGAGHDAWVQAVGNQLRENLGVDYTLRGEFDFSQYLPLADEKGFTGPFRLGWVMDYPSAQNYLEPLYSEAALPPNGSNTAFYVNPDFDAAIAEGNQAASPEEAVASYNAAEDILLEDMPIIPMFFGLEQFVWSENVGDVSVSVFTRVNAADVTVNG</sequence>
<dbReference type="GO" id="GO:0043190">
    <property type="term" value="C:ATP-binding cassette (ABC) transporter complex"/>
    <property type="evidence" value="ECO:0007669"/>
    <property type="project" value="InterPro"/>
</dbReference>
<dbReference type="Gene3D" id="3.40.190.10">
    <property type="entry name" value="Periplasmic binding protein-like II"/>
    <property type="match status" value="1"/>
</dbReference>
<dbReference type="AlphaFoldDB" id="A0A3N1HND9"/>
<comment type="caution">
    <text evidence="4">The sequence shown here is derived from an EMBL/GenBank/DDBJ whole genome shotgun (WGS) entry which is preliminary data.</text>
</comment>
<dbReference type="Pfam" id="PF00496">
    <property type="entry name" value="SBP_bac_5"/>
    <property type="match status" value="1"/>
</dbReference>
<dbReference type="Gene3D" id="3.90.76.10">
    <property type="entry name" value="Dipeptide-binding Protein, Domain 1"/>
    <property type="match status" value="1"/>
</dbReference>
<dbReference type="PANTHER" id="PTHR30290">
    <property type="entry name" value="PERIPLASMIC BINDING COMPONENT OF ABC TRANSPORTER"/>
    <property type="match status" value="1"/>
</dbReference>
<dbReference type="InterPro" id="IPR000914">
    <property type="entry name" value="SBP_5_dom"/>
</dbReference>
<dbReference type="InterPro" id="IPR030678">
    <property type="entry name" value="Peptide/Ni-bd"/>
</dbReference>
<dbReference type="InParanoid" id="A0A3N1HND9"/>
<dbReference type="InterPro" id="IPR039424">
    <property type="entry name" value="SBP_5"/>
</dbReference>
<gene>
    <name evidence="4" type="ORF">EDC03_1566</name>
</gene>
<dbReference type="PANTHER" id="PTHR30290:SF83">
    <property type="entry name" value="ABC TRANSPORTER SUBSTRATE-BINDING PROTEIN"/>
    <property type="match status" value="1"/>
</dbReference>
<dbReference type="Gene3D" id="3.10.105.10">
    <property type="entry name" value="Dipeptide-binding Protein, Domain 3"/>
    <property type="match status" value="1"/>
</dbReference>
<feature type="compositionally biased region" description="Gly residues" evidence="1">
    <location>
        <begin position="26"/>
        <end position="41"/>
    </location>
</feature>
<dbReference type="GO" id="GO:1904680">
    <property type="term" value="F:peptide transmembrane transporter activity"/>
    <property type="evidence" value="ECO:0007669"/>
    <property type="project" value="TreeGrafter"/>
</dbReference>
<organism evidence="4 5">
    <name type="scientific">Pseudokineococcus lusitanus</name>
    <dbReference type="NCBI Taxonomy" id="763993"/>
    <lineage>
        <taxon>Bacteria</taxon>
        <taxon>Bacillati</taxon>
        <taxon>Actinomycetota</taxon>
        <taxon>Actinomycetes</taxon>
        <taxon>Kineosporiales</taxon>
        <taxon>Kineosporiaceae</taxon>
        <taxon>Pseudokineococcus</taxon>
    </lineage>
</organism>
<feature type="chain" id="PRO_5038946422" evidence="2">
    <location>
        <begin position="26"/>
        <end position="556"/>
    </location>
</feature>
<keyword evidence="2" id="KW-0732">Signal</keyword>
<name>A0A3N1HND9_9ACTN</name>